<keyword evidence="1" id="KW-0862">Zinc</keyword>
<dbReference type="PROSITE" id="PS50158">
    <property type="entry name" value="ZF_CCHC"/>
    <property type="match status" value="1"/>
</dbReference>
<evidence type="ECO:0000259" key="3">
    <source>
        <dbReference type="PROSITE" id="PS50158"/>
    </source>
</evidence>
<evidence type="ECO:0000313" key="5">
    <source>
        <dbReference type="Proteomes" id="UP000029120"/>
    </source>
</evidence>
<name>A0A087G8F0_ARAAL</name>
<feature type="compositionally biased region" description="Low complexity" evidence="2">
    <location>
        <begin position="234"/>
        <end position="262"/>
    </location>
</feature>
<evidence type="ECO:0000256" key="2">
    <source>
        <dbReference type="SAM" id="MobiDB-lite"/>
    </source>
</evidence>
<feature type="region of interest" description="Disordered" evidence="2">
    <location>
        <begin position="234"/>
        <end position="277"/>
    </location>
</feature>
<dbReference type="Pfam" id="PF14223">
    <property type="entry name" value="Retrotran_gag_2"/>
    <property type="match status" value="1"/>
</dbReference>
<sequence length="380" mass="41538">MSEISESSSTLLTNPADPDTAILSVNMAGITKLTSTNYISWCLQLHLFLGGHDLSAYINATAAPPPQTITTTAGVSSANPKFISWMRQDKFFFATMLGAISTPLQSLVTSASTSFEAWEVLAKTYGTPSRGHIRGLKEQLQKTLKGSKTIDEYMQLMKSKADQLSLLGRAIDHEDFLDDIIRGLPDDYHAVCDAVTNRETIVSFEEFHENLRNREASLLYDVNISDSFPATANAVNSRSRNNNNNWRSNNINNNSRQSAASSDMRYSSQSDNYGAQQGRRPYLGRCQACGKQGHSAQRCYQFCLVQASPQASSTGNWQPRVNVATHAVAEPPSWLLDSGASHHITSNLNNLALHDSYSGSDDVAIGEGSKLGGTSQNRKC</sequence>
<feature type="compositionally biased region" description="Polar residues" evidence="2">
    <location>
        <begin position="264"/>
        <end position="275"/>
    </location>
</feature>
<proteinExistence type="predicted"/>
<keyword evidence="1" id="KW-0863">Zinc-finger</keyword>
<dbReference type="PANTHER" id="PTHR47481">
    <property type="match status" value="1"/>
</dbReference>
<keyword evidence="1" id="KW-0479">Metal-binding</keyword>
<dbReference type="OrthoDB" id="1912561at2759"/>
<dbReference type="OMA" id="FITTHRQ"/>
<dbReference type="Gramene" id="KFK26152">
    <property type="protein sequence ID" value="KFK26152"/>
    <property type="gene ID" value="AALP_AA8G210300"/>
</dbReference>
<organism evidence="4 5">
    <name type="scientific">Arabis alpina</name>
    <name type="common">Alpine rock-cress</name>
    <dbReference type="NCBI Taxonomy" id="50452"/>
    <lineage>
        <taxon>Eukaryota</taxon>
        <taxon>Viridiplantae</taxon>
        <taxon>Streptophyta</taxon>
        <taxon>Embryophyta</taxon>
        <taxon>Tracheophyta</taxon>
        <taxon>Spermatophyta</taxon>
        <taxon>Magnoliopsida</taxon>
        <taxon>eudicotyledons</taxon>
        <taxon>Gunneridae</taxon>
        <taxon>Pentapetalae</taxon>
        <taxon>rosids</taxon>
        <taxon>malvids</taxon>
        <taxon>Brassicales</taxon>
        <taxon>Brassicaceae</taxon>
        <taxon>Arabideae</taxon>
        <taxon>Arabis</taxon>
    </lineage>
</organism>
<dbReference type="GO" id="GO:0003676">
    <property type="term" value="F:nucleic acid binding"/>
    <property type="evidence" value="ECO:0007669"/>
    <property type="project" value="InterPro"/>
</dbReference>
<evidence type="ECO:0000313" key="4">
    <source>
        <dbReference type="EMBL" id="KFK26152.1"/>
    </source>
</evidence>
<accession>A0A087G8F0</accession>
<dbReference type="EMBL" id="CM002876">
    <property type="protein sequence ID" value="KFK26152.1"/>
    <property type="molecule type" value="Genomic_DNA"/>
</dbReference>
<evidence type="ECO:0000256" key="1">
    <source>
        <dbReference type="PROSITE-ProRule" id="PRU00047"/>
    </source>
</evidence>
<feature type="domain" description="CCHC-type" evidence="3">
    <location>
        <begin position="285"/>
        <end position="299"/>
    </location>
</feature>
<dbReference type="InterPro" id="IPR001878">
    <property type="entry name" value="Znf_CCHC"/>
</dbReference>
<dbReference type="Proteomes" id="UP000029120">
    <property type="component" value="Chromosome 8"/>
</dbReference>
<dbReference type="eggNOG" id="KOG0017">
    <property type="taxonomic scope" value="Eukaryota"/>
</dbReference>
<dbReference type="AlphaFoldDB" id="A0A087G8F0"/>
<reference evidence="5" key="1">
    <citation type="journal article" date="2015" name="Nat. Plants">
        <title>Genome expansion of Arabis alpina linked with retrotransposition and reduced symmetric DNA methylation.</title>
        <authorList>
            <person name="Willing E.M."/>
            <person name="Rawat V."/>
            <person name="Mandakova T."/>
            <person name="Maumus F."/>
            <person name="James G.V."/>
            <person name="Nordstroem K.J."/>
            <person name="Becker C."/>
            <person name="Warthmann N."/>
            <person name="Chica C."/>
            <person name="Szarzynska B."/>
            <person name="Zytnicki M."/>
            <person name="Albani M.C."/>
            <person name="Kiefer C."/>
            <person name="Bergonzi S."/>
            <person name="Castaings L."/>
            <person name="Mateos J.L."/>
            <person name="Berns M.C."/>
            <person name="Bujdoso N."/>
            <person name="Piofczyk T."/>
            <person name="de Lorenzo L."/>
            <person name="Barrero-Sicilia C."/>
            <person name="Mateos I."/>
            <person name="Piednoel M."/>
            <person name="Hagmann J."/>
            <person name="Chen-Min-Tao R."/>
            <person name="Iglesias-Fernandez R."/>
            <person name="Schuster S.C."/>
            <person name="Alonso-Blanco C."/>
            <person name="Roudier F."/>
            <person name="Carbonero P."/>
            <person name="Paz-Ares J."/>
            <person name="Davis S.J."/>
            <person name="Pecinka A."/>
            <person name="Quesneville H."/>
            <person name="Colot V."/>
            <person name="Lysak M.A."/>
            <person name="Weigel D."/>
            <person name="Coupland G."/>
            <person name="Schneeberger K."/>
        </authorList>
    </citation>
    <scope>NUCLEOTIDE SEQUENCE [LARGE SCALE GENOMIC DNA]</scope>
    <source>
        <strain evidence="5">cv. Pajares</strain>
    </source>
</reference>
<protein>
    <recommendedName>
        <fullName evidence="3">CCHC-type domain-containing protein</fullName>
    </recommendedName>
</protein>
<keyword evidence="5" id="KW-1185">Reference proteome</keyword>
<dbReference type="PANTHER" id="PTHR47481:SF22">
    <property type="entry name" value="RETROTRANSPOSON GAG DOMAIN-CONTAINING PROTEIN"/>
    <property type="match status" value="1"/>
</dbReference>
<gene>
    <name evidence="4" type="ordered locus">AALP_Aa8g210300</name>
</gene>
<dbReference type="GO" id="GO:0008270">
    <property type="term" value="F:zinc ion binding"/>
    <property type="evidence" value="ECO:0007669"/>
    <property type="project" value="UniProtKB-KW"/>
</dbReference>